<comment type="caution">
    <text evidence="3">The sequence shown here is derived from an EMBL/GenBank/DDBJ whole genome shotgun (WGS) entry which is preliminary data.</text>
</comment>
<evidence type="ECO:0000256" key="1">
    <source>
        <dbReference type="SAM" id="Coils"/>
    </source>
</evidence>
<feature type="compositionally biased region" description="Polar residues" evidence="2">
    <location>
        <begin position="311"/>
        <end position="322"/>
    </location>
</feature>
<dbReference type="Proteomes" id="UP000275385">
    <property type="component" value="Unassembled WGS sequence"/>
</dbReference>
<gene>
    <name evidence="3" type="ORF">DL546_005722</name>
</gene>
<dbReference type="STRING" id="177199.A0A420YHV8"/>
<feature type="compositionally biased region" description="Acidic residues" evidence="2">
    <location>
        <begin position="247"/>
        <end position="262"/>
    </location>
</feature>
<dbReference type="OrthoDB" id="8064436at2759"/>
<accession>A0A420YHV8</accession>
<protein>
    <recommendedName>
        <fullName evidence="5">Mitotic apparatus protein p62</fullName>
    </recommendedName>
</protein>
<feature type="compositionally biased region" description="Basic and acidic residues" evidence="2">
    <location>
        <begin position="263"/>
        <end position="275"/>
    </location>
</feature>
<keyword evidence="1" id="KW-0175">Coiled coil</keyword>
<dbReference type="EMBL" id="QVQW01000009">
    <property type="protein sequence ID" value="RKU47356.1"/>
    <property type="molecule type" value="Genomic_DNA"/>
</dbReference>
<evidence type="ECO:0000256" key="2">
    <source>
        <dbReference type="SAM" id="MobiDB-lite"/>
    </source>
</evidence>
<feature type="compositionally biased region" description="Basic residues" evidence="2">
    <location>
        <begin position="231"/>
        <end position="242"/>
    </location>
</feature>
<organism evidence="3 4">
    <name type="scientific">Coniochaeta pulveracea</name>
    <dbReference type="NCBI Taxonomy" id="177199"/>
    <lineage>
        <taxon>Eukaryota</taxon>
        <taxon>Fungi</taxon>
        <taxon>Dikarya</taxon>
        <taxon>Ascomycota</taxon>
        <taxon>Pezizomycotina</taxon>
        <taxon>Sordariomycetes</taxon>
        <taxon>Sordariomycetidae</taxon>
        <taxon>Coniochaetales</taxon>
        <taxon>Coniochaetaceae</taxon>
        <taxon>Coniochaeta</taxon>
    </lineage>
</organism>
<feature type="coiled-coil region" evidence="1">
    <location>
        <begin position="138"/>
        <end position="201"/>
    </location>
</feature>
<proteinExistence type="predicted"/>
<dbReference type="PANTHER" id="PTHR42067">
    <property type="entry name" value="YALI0C15378P"/>
    <property type="match status" value="1"/>
</dbReference>
<dbReference type="Gene3D" id="1.20.5.370">
    <property type="match status" value="1"/>
</dbReference>
<dbReference type="AlphaFoldDB" id="A0A420YHV8"/>
<dbReference type="InterPro" id="IPR014751">
    <property type="entry name" value="XRCC4-like_C"/>
</dbReference>
<keyword evidence="4" id="KW-1185">Reference proteome</keyword>
<name>A0A420YHV8_9PEZI</name>
<dbReference type="PANTHER" id="PTHR42067:SF1">
    <property type="entry name" value="MITOTIC APPARATUS PROTEIN P62"/>
    <property type="match status" value="1"/>
</dbReference>
<sequence length="363" mass="40683">MGETHILRVPRVDDDGGYVLIQVTPNGRKDLDLKLLATDGLSPFVAELKQSRVSTLKEKKHPCSEDEWERILTEVLLDRQSDPEIEAAAHVEPDESVTLIVRRSISGIKQRIGSITLKYREDEGIELFDWCGNAVEAKEQVKADLSAATTKVEELQNAVDELKDQLEELIEAKKADETELLEKFRDLLNEKKVKIREQQRMLMANDVDVSGFIKPEPKSQSQPKIPETTKGRKPKPSRTSKRKAAEPEPEPEPEEEIPESNDDLEKMEVDKRHGEEDSEDDRTTDEAATASEGEDDIDNDEPTRRTDQPPAANTRQASQNKSEAPPPPRTLPFARARQTTKPAAKPDPTPAAEGSETESDDEL</sequence>
<evidence type="ECO:0000313" key="4">
    <source>
        <dbReference type="Proteomes" id="UP000275385"/>
    </source>
</evidence>
<dbReference type="SUPFAM" id="SSF58022">
    <property type="entry name" value="XRCC4, C-terminal oligomerization domain"/>
    <property type="match status" value="1"/>
</dbReference>
<feature type="region of interest" description="Disordered" evidence="2">
    <location>
        <begin position="208"/>
        <end position="363"/>
    </location>
</feature>
<evidence type="ECO:0008006" key="5">
    <source>
        <dbReference type="Google" id="ProtNLM"/>
    </source>
</evidence>
<evidence type="ECO:0000313" key="3">
    <source>
        <dbReference type="EMBL" id="RKU47356.1"/>
    </source>
</evidence>
<reference evidence="3 4" key="1">
    <citation type="submission" date="2018-08" db="EMBL/GenBank/DDBJ databases">
        <title>Draft genome of the lignicolous fungus Coniochaeta pulveracea.</title>
        <authorList>
            <person name="Borstlap C.J."/>
            <person name="De Witt R.N."/>
            <person name="Botha A."/>
            <person name="Volschenk H."/>
        </authorList>
    </citation>
    <scope>NUCLEOTIDE SEQUENCE [LARGE SCALE GENOMIC DNA]</scope>
    <source>
        <strain evidence="3 4">CAB683</strain>
    </source>
</reference>